<comment type="subcellular location">
    <subcellularLocation>
        <location evidence="20 21">Virion</location>
    </subcellularLocation>
    <subcellularLocation>
        <location evidence="20 21">Host cytoplasm</location>
    </subcellularLocation>
</comment>
<dbReference type="PIRSF" id="PIRSF004029">
    <property type="entry name" value="N_ArenaV"/>
    <property type="match status" value="1"/>
</dbReference>
<keyword evidence="2 20" id="KW-1113">Inhibition of host RLR pathway by virus</keyword>
<feature type="domain" description="Nucleocapsid N-terminal Arenaviridae" evidence="22">
    <location>
        <begin position="4"/>
        <end position="339"/>
    </location>
</feature>
<dbReference type="EMBL" id="MH053513">
    <property type="protein sequence ID" value="AVO03584.1"/>
    <property type="molecule type" value="Genomic_RNA"/>
</dbReference>
<evidence type="ECO:0000256" key="9">
    <source>
        <dbReference type="ARBA" id="ARBA00022833"/>
    </source>
</evidence>
<keyword evidence="4 20" id="KW-0167">Capsid protein</keyword>
<dbReference type="GO" id="GO:0030430">
    <property type="term" value="C:host cell cytoplasm"/>
    <property type="evidence" value="ECO:0007669"/>
    <property type="project" value="UniProtKB-SubCell"/>
</dbReference>
<evidence type="ECO:0000256" key="10">
    <source>
        <dbReference type="ARBA" id="ARBA00022844"/>
    </source>
</evidence>
<keyword evidence="14" id="KW-0464">Manganese</keyword>
<feature type="binding site" evidence="20">
    <location>
        <position position="391"/>
    </location>
    <ligand>
        <name>Mn(2+)</name>
        <dbReference type="ChEBI" id="CHEBI:29035"/>
    </ligand>
</feature>
<keyword evidence="5 20" id="KW-0945">Host-virus interaction</keyword>
<evidence type="ECO:0000256" key="5">
    <source>
        <dbReference type="ARBA" id="ARBA00022581"/>
    </source>
</evidence>
<evidence type="ECO:0000256" key="2">
    <source>
        <dbReference type="ARBA" id="ARBA00022482"/>
    </source>
</evidence>
<evidence type="ECO:0000256" key="3">
    <source>
        <dbReference type="ARBA" id="ARBA00022497"/>
    </source>
</evidence>
<keyword evidence="15 20" id="KW-0922">Interferon antiviral system evasion</keyword>
<dbReference type="GO" id="GO:0039689">
    <property type="term" value="P:negative stranded viral RNA replication"/>
    <property type="evidence" value="ECO:0007669"/>
    <property type="project" value="UniProtKB-UniRule"/>
</dbReference>
<feature type="binding site" evidence="20">
    <location>
        <position position="506"/>
    </location>
    <ligand>
        <name>Zn(2+)</name>
        <dbReference type="ChEBI" id="CHEBI:29105"/>
    </ligand>
</feature>
<keyword evidence="6 20" id="KW-1090">Inhibition of host innate immune response by virus</keyword>
<evidence type="ECO:0000313" key="24">
    <source>
        <dbReference type="EMBL" id="AVO03584.1"/>
    </source>
</evidence>
<feature type="region of interest" description="Binding site for the cap structure m7GTP" evidence="20">
    <location>
        <begin position="54"/>
        <end position="241"/>
    </location>
</feature>
<evidence type="ECO:0000256" key="21">
    <source>
        <dbReference type="PIRNR" id="PIRNR004029"/>
    </source>
</evidence>
<evidence type="ECO:0000256" key="1">
    <source>
        <dbReference type="ARBA" id="ARBA00022437"/>
    </source>
</evidence>
<evidence type="ECO:0000256" key="14">
    <source>
        <dbReference type="ARBA" id="ARBA00023211"/>
    </source>
</evidence>
<dbReference type="GO" id="GO:0003723">
    <property type="term" value="F:RNA binding"/>
    <property type="evidence" value="ECO:0007669"/>
    <property type="project" value="UniProtKB-UniRule"/>
</dbReference>
<evidence type="ECO:0000256" key="13">
    <source>
        <dbReference type="ARBA" id="ARBA00023200"/>
    </source>
</evidence>
<dbReference type="GO" id="GO:0039696">
    <property type="term" value="P:RNA-templated viral transcription"/>
    <property type="evidence" value="ECO:0007669"/>
    <property type="project" value="UniProtKB-UniRule"/>
</dbReference>
<dbReference type="GO" id="GO:0019013">
    <property type="term" value="C:viral nucleocapsid"/>
    <property type="evidence" value="ECO:0007669"/>
    <property type="project" value="UniProtKB-UniRule"/>
</dbReference>
<keyword evidence="13 20" id="KW-1035">Host cytoplasm</keyword>
<accession>A0A2P1JNF5</accession>
<organismHost>
    <name type="scientific">Homo sapiens</name>
    <name type="common">Human</name>
    <dbReference type="NCBI Taxonomy" id="9606"/>
</organismHost>
<reference evidence="24" key="1">
    <citation type="submission" date="2018-03" db="EMBL/GenBank/DDBJ databases">
        <title>Lassa virus outbreak genomics and epidemiology from Nigeria.</title>
        <authorList>
            <person name="Odia I."/>
            <person name="Ehaine P."/>
            <person name="Oguzie J.U."/>
            <person name="Siddle K.J."/>
            <person name="Mehta S."/>
            <person name="Barnes K.M."/>
            <person name="Winnicki S.M."/>
            <person name="Brehio P."/>
            <person name="Shah R."/>
            <person name="Chak B."/>
            <person name="Yozwiak N."/>
            <person name="Amao A."/>
            <person name="Nosamiefan I."/>
            <person name="Birren B.W."/>
            <person name="Park D.J."/>
            <person name="Folarin O."/>
            <person name="Okokhere P."/>
            <person name="Sabeti P.C."/>
            <person name="Happi C.T."/>
        </authorList>
    </citation>
    <scope>NUCLEOTIDE SEQUENCE</scope>
    <source>
        <strain evidence="24">Lassa virus/H.sapiens-wt/NGA/2015/ISTH_0547</strain>
    </source>
</reference>
<evidence type="ECO:0000256" key="16">
    <source>
        <dbReference type="ARBA" id="ARBA00023274"/>
    </source>
</evidence>
<keyword evidence="8 20" id="KW-0378">Hydrolase</keyword>
<feature type="binding site" evidence="20">
    <location>
        <position position="529"/>
    </location>
    <ligand>
        <name>Zn(2+)</name>
        <dbReference type="ChEBI" id="CHEBI:29105"/>
    </ligand>
</feature>
<dbReference type="FunFam" id="3.30.420.410:FF:000001">
    <property type="entry name" value="Nucleoprotein"/>
    <property type="match status" value="1"/>
</dbReference>
<dbReference type="InterPro" id="IPR000229">
    <property type="entry name" value="Nucleocapsid_arenaviridae"/>
</dbReference>
<dbReference type="InterPro" id="IPR038115">
    <property type="entry name" value="Nucleocapsid_C_sf"/>
</dbReference>
<dbReference type="Gene3D" id="6.10.250.1200">
    <property type="match status" value="1"/>
</dbReference>
<feature type="binding site" evidence="20">
    <location>
        <position position="399"/>
    </location>
    <ligand>
        <name>Zn(2+)</name>
        <dbReference type="ChEBI" id="CHEBI:29105"/>
    </ligand>
</feature>
<dbReference type="GO" id="GO:0016787">
    <property type="term" value="F:hydrolase activity"/>
    <property type="evidence" value="ECO:0007669"/>
    <property type="project" value="UniProtKB-KW"/>
</dbReference>
<evidence type="ECO:0000256" key="18">
    <source>
        <dbReference type="ARBA" id="ARBA00046413"/>
    </source>
</evidence>
<keyword evidence="1 20" id="KW-1224">Inhibition of host IKBKE by virus</keyword>
<dbReference type="GO" id="GO:0019029">
    <property type="term" value="C:helical viral capsid"/>
    <property type="evidence" value="ECO:0007669"/>
    <property type="project" value="UniProtKB-UniRule"/>
</dbReference>
<comment type="subunit">
    <text evidence="18 20">Homomultimerizes to form the nucleocapsid. Binds to viral genomic RNA. Interacts with glycoprotein G2. Interacts with protein Z; this interaction probably directs the encapsidated genome to budding sites. Interacts with protein L; this interaction does not interfere with Z-L interaction. Interacts with host IKBKE (via Protein kinase domain); the interaction inhibits IKBKE kinase activity.</text>
</comment>
<evidence type="ECO:0000256" key="17">
    <source>
        <dbReference type="ARBA" id="ARBA00023280"/>
    </source>
</evidence>
<protein>
    <recommendedName>
        <fullName evidence="20 21">Nucleoprotein</fullName>
        <ecNumber evidence="20">3.1.13.-</ecNumber>
    </recommendedName>
    <alternativeName>
        <fullName evidence="20 21">Nucleocapsid protein</fullName>
    </alternativeName>
    <alternativeName>
        <fullName evidence="20">Protein N</fullName>
    </alternativeName>
</protein>
<evidence type="ECO:0000256" key="15">
    <source>
        <dbReference type="ARBA" id="ARBA00023258"/>
    </source>
</evidence>
<name>A0A2P1JNF5_LASV</name>
<feature type="binding site" evidence="20">
    <location>
        <position position="389"/>
    </location>
    <ligand>
        <name>Mn(2+)</name>
        <dbReference type="ChEBI" id="CHEBI:29035"/>
    </ligand>
</feature>
<dbReference type="Gene3D" id="1.10.150.550">
    <property type="entry name" value="Arenavirus nucleocapsid protein, head domain"/>
    <property type="match status" value="2"/>
</dbReference>
<comment type="similarity">
    <text evidence="20 21">Belongs to the arenaviridae nucleocapsid protein family.</text>
</comment>
<evidence type="ECO:0000256" key="7">
    <source>
        <dbReference type="ARBA" id="ARBA00022723"/>
    </source>
</evidence>
<keyword evidence="10 20" id="KW-0946">Virion</keyword>
<keyword evidence="16 20" id="KW-0687">Ribonucleoprotein</keyword>
<evidence type="ECO:0000256" key="19">
    <source>
        <dbReference type="ARBA" id="ARBA00057518"/>
    </source>
</evidence>
<organismHost>
    <name type="scientific">Rattus</name>
    <name type="common">rats</name>
    <dbReference type="NCBI Taxonomy" id="10114"/>
</organismHost>
<evidence type="ECO:0000256" key="20">
    <source>
        <dbReference type="HAMAP-Rule" id="MF_04085"/>
    </source>
</evidence>
<evidence type="ECO:0000256" key="8">
    <source>
        <dbReference type="ARBA" id="ARBA00022801"/>
    </source>
</evidence>
<evidence type="ECO:0000256" key="6">
    <source>
        <dbReference type="ARBA" id="ARBA00022632"/>
    </source>
</evidence>
<dbReference type="GO" id="GO:0046872">
    <property type="term" value="F:metal ion binding"/>
    <property type="evidence" value="ECO:0007669"/>
    <property type="project" value="UniProtKB-UniRule"/>
</dbReference>
<dbReference type="InterPro" id="IPR035083">
    <property type="entry name" value="Nucleocapsid_N_arenaviridae"/>
</dbReference>
<keyword evidence="12 20" id="KW-0543">Viral nucleoprotein</keyword>
<dbReference type="Pfam" id="PF17290">
    <property type="entry name" value="Arena_ncap_C"/>
    <property type="match status" value="1"/>
</dbReference>
<evidence type="ECO:0000259" key="22">
    <source>
        <dbReference type="Pfam" id="PF00843"/>
    </source>
</evidence>
<evidence type="ECO:0000256" key="4">
    <source>
        <dbReference type="ARBA" id="ARBA00022561"/>
    </source>
</evidence>
<dbReference type="EC" id="3.1.13.-" evidence="20"/>
<feature type="binding site" evidence="20">
    <location>
        <position position="533"/>
    </location>
    <ligand>
        <name>Mn(2+)</name>
        <dbReference type="ChEBI" id="CHEBI:29035"/>
    </ligand>
</feature>
<comment type="domain">
    <text evidence="20">The N-terminal region is important for the cap-binding activity while the C-terminal region contains the 3'-5' exoribonuclease activity. A CCHE zinc binding site is present in the C-terminal region and may thus contribute to the substrate binding and/or the specificity of the exonuclease activity.</text>
</comment>
<evidence type="ECO:0000256" key="12">
    <source>
        <dbReference type="ARBA" id="ARBA00023086"/>
    </source>
</evidence>
<dbReference type="Pfam" id="PF00843">
    <property type="entry name" value="Arena_nucleocap"/>
    <property type="match status" value="1"/>
</dbReference>
<keyword evidence="11 20" id="KW-0694">RNA-binding</keyword>
<organismHost>
    <name type="scientific">Mastomys natalensis</name>
    <name type="common">African soft-furred rat</name>
    <name type="synonym">Praomys natalensis</name>
    <dbReference type="NCBI Taxonomy" id="10112"/>
</organismHost>
<keyword evidence="17 20" id="KW-0899">Viral immunoevasion</keyword>
<gene>
    <name evidence="24" type="primary">NP</name>
    <name evidence="20" type="synonym">N</name>
</gene>
<dbReference type="Gene3D" id="3.30.420.410">
    <property type="entry name" value="Arenaviral nucleoprotein, C-terminal domain"/>
    <property type="match status" value="1"/>
</dbReference>
<dbReference type="FunFam" id="1.10.150.550:FF:000002">
    <property type="entry name" value="Nucleoprotein"/>
    <property type="match status" value="1"/>
</dbReference>
<keyword evidence="3 20" id="KW-1139">Helical capsid protein</keyword>
<dbReference type="GO" id="GO:1990904">
    <property type="term" value="C:ribonucleoprotein complex"/>
    <property type="evidence" value="ECO:0007669"/>
    <property type="project" value="UniProtKB-KW"/>
</dbReference>
<organism evidence="24">
    <name type="scientific">Mammarenavirus lassaense</name>
    <dbReference type="NCBI Taxonomy" id="3052310"/>
    <lineage>
        <taxon>Viruses</taxon>
        <taxon>Riboviria</taxon>
        <taxon>Orthornavirae</taxon>
        <taxon>Negarnaviricota</taxon>
        <taxon>Polyploviricotina</taxon>
        <taxon>Bunyaviricetes</taxon>
        <taxon>Hareavirales</taxon>
        <taxon>Arenaviridae</taxon>
        <taxon>Mammarenavirus</taxon>
    </lineage>
</organism>
<feature type="site" description="Important for exonuclease activity" evidence="20">
    <location>
        <position position="466"/>
    </location>
</feature>
<proteinExistence type="inferred from homology"/>
<keyword evidence="9 20" id="KW-0862">Zinc</keyword>
<feature type="binding site" evidence="20">
    <location>
        <position position="509"/>
    </location>
    <ligand>
        <name>Zn(2+)</name>
        <dbReference type="ChEBI" id="CHEBI:29105"/>
    </ligand>
</feature>
<comment type="function">
    <text evidence="19">Encapsidates the genome, protecting it from nucleases. The encapsidated genomic RNA is termed the nucleocapsid (NC). Serves as template for viral transcription and replication. The increased presence of protein N in host cell does not seem to trigger the switch from transcription to replication as observed in other negative strain RNA viruses. Through the interaction with host IKBKE, strongly inhibits the phosphorylation and nuclear translocation of host IRF3, a protein involved in interferon activation pathway, leading to the inhibition of interferon-beta and IRF3-dependent promoters activation. Also encodes a functional 3'-5' exoribonuclease that degrades preferentially dsRNA substrates and thereby participates in the suppression of interferon induction.</text>
</comment>
<dbReference type="HAMAP" id="MF_04085">
    <property type="entry name" value="ARENA_NCAP"/>
    <property type="match status" value="1"/>
</dbReference>
<keyword evidence="7 20" id="KW-0479">Metal-binding</keyword>
<dbReference type="GO" id="GO:0039724">
    <property type="term" value="P:symbiont-mediated suppression of host cytoplasmic pattern recognition receptor signaling pathway via inhibition of IKBKE activity"/>
    <property type="evidence" value="ECO:0007669"/>
    <property type="project" value="UniProtKB-UniRule"/>
</dbReference>
<comment type="function">
    <text evidence="20">Encapsidates the genome, protecting it from nucleases. The encapsidated genomic RNA is termed the nucleocapsid (NC). Serves as template for viral transcription and replication. The increased presence of protein N in host cell does not seem to trigger the switch from transcription to replication as observed in other negative strain RNA viruses. Through the interaction with host IKBKE, strongly inhibits the phosphorylation and nuclear translocation of host IRF3, a protein involved in interferon activation pathway, leading to the inhibition of interferon-beta and IRF3-dependent promoters activation. Encodes also a functional 3'-5' exoribonuclease that degrades preferentially dsRNA substrates and thereby participates in the suppression of interferon induction.</text>
</comment>
<evidence type="ECO:0000259" key="23">
    <source>
        <dbReference type="Pfam" id="PF17290"/>
    </source>
</evidence>
<evidence type="ECO:0000256" key="11">
    <source>
        <dbReference type="ARBA" id="ARBA00022884"/>
    </source>
</evidence>
<sequence>MSASKEVKSFLWTQSLRRELSGYCSSIKLQVVKDAQALLHGLDFSEVSNVQRLMRKQKRDDSDLKRLRDLNQAVNNLVELKSTQQKSILRVGTLTSDDLLTLAADLEKLKSKVIRTERPLSSGVYMGNLSTQQLEQRRALLNMIGMVGGAQGTQPGRDGVVRVWDVKNPDLLNNQFGTMPSLTLACLTKQGQVDLNDAVLALTDLGLIYTAKYPNSSDLDRLSQSHPILNMVDTKKSSLNISGYNFSLGAAVKAGACMLDGGNMLETIKVTPQTMDGILKSILKVKRSLGMFVSDTPGERNPYENILYKICLSGDGWPYIASRTSIVGRAWENTTVDLESDGKPQKVGVAGSNKSLQSAGFPTGLTYSQLMTLKDSMMQLDPSAKTWIDIEGRPEDPVEIALYQPMSGCYIHFFREPTDLKQFKQDAKYSHGIDVADLFPAQPGLTSAVIEALPRNMVLTCQGSDDIKRLLDSQGRRDIKLIDIALSKADSRRFENAVWDQCKDLCHMHTGVVVEKKKRGGKEEITPHCALMDCIMYDAAVSGGLNIPVLRAVLPRDMVFRTSSPKVVL</sequence>
<feature type="domain" description="Nucleocapsid C-terminal Arenaviridae" evidence="23">
    <location>
        <begin position="364"/>
        <end position="543"/>
    </location>
</feature>
<dbReference type="FunFam" id="1.10.150.550:FF:000001">
    <property type="entry name" value="Nucleoprotein"/>
    <property type="match status" value="1"/>
</dbReference>
<dbReference type="InterPro" id="IPR035084">
    <property type="entry name" value="Nucleocapsid_C_arenaviridae"/>
</dbReference>